<sequence length="117" mass="13348">MESQTVHHITTVSQLVRELGLEAPAHPLVTVVDYSTVSTGLLAKGQKISLDLYKISFKPDYRGQSRYGQGYYDYEDGGLAFLNPSRLFFFLKIQIIFRAFPYTSIPISLETMHWETP</sequence>
<proteinExistence type="predicted"/>
<gene>
    <name evidence="1" type="ORF">SAMN05443633_101708</name>
</gene>
<protein>
    <submittedName>
        <fullName evidence="1">Uncharacterized protein</fullName>
    </submittedName>
</protein>
<name>A0A1M4V9A7_9FLAO</name>
<dbReference type="Proteomes" id="UP000184518">
    <property type="component" value="Unassembled WGS sequence"/>
</dbReference>
<reference evidence="2" key="1">
    <citation type="submission" date="2016-11" db="EMBL/GenBank/DDBJ databases">
        <authorList>
            <person name="Varghese N."/>
            <person name="Submissions S."/>
        </authorList>
    </citation>
    <scope>NUCLEOTIDE SEQUENCE [LARGE SCALE GENOMIC DNA]</scope>
    <source>
        <strain evidence="2">DSM 27619</strain>
    </source>
</reference>
<dbReference type="AlphaFoldDB" id="A0A1M4V9A7"/>
<evidence type="ECO:0000313" key="2">
    <source>
        <dbReference type="Proteomes" id="UP000184518"/>
    </source>
</evidence>
<dbReference type="RefSeq" id="WP_228420515.1">
    <property type="nucleotide sequence ID" value="NZ_FQUT01000001.1"/>
</dbReference>
<dbReference type="STRING" id="1416778.SAMN05443633_101708"/>
<dbReference type="EMBL" id="FQUT01000001">
    <property type="protein sequence ID" value="SHE65522.1"/>
    <property type="molecule type" value="Genomic_DNA"/>
</dbReference>
<organism evidence="1 2">
    <name type="scientific">Chryseobacterium arachidis</name>
    <dbReference type="NCBI Taxonomy" id="1416778"/>
    <lineage>
        <taxon>Bacteria</taxon>
        <taxon>Pseudomonadati</taxon>
        <taxon>Bacteroidota</taxon>
        <taxon>Flavobacteriia</taxon>
        <taxon>Flavobacteriales</taxon>
        <taxon>Weeksellaceae</taxon>
        <taxon>Chryseobacterium group</taxon>
        <taxon>Chryseobacterium</taxon>
    </lineage>
</organism>
<keyword evidence="2" id="KW-1185">Reference proteome</keyword>
<accession>A0A1M4V9A7</accession>
<evidence type="ECO:0000313" key="1">
    <source>
        <dbReference type="EMBL" id="SHE65522.1"/>
    </source>
</evidence>